<name>A0A914H656_GLORO</name>
<evidence type="ECO:0000259" key="4">
    <source>
        <dbReference type="PROSITE" id="PS50222"/>
    </source>
</evidence>
<feature type="region of interest" description="Disordered" evidence="3">
    <location>
        <begin position="30"/>
        <end position="86"/>
    </location>
</feature>
<dbReference type="AlphaFoldDB" id="A0A914H656"/>
<feature type="compositionally biased region" description="Low complexity" evidence="3">
    <location>
        <begin position="47"/>
        <end position="58"/>
    </location>
</feature>
<feature type="domain" description="EF-hand" evidence="4">
    <location>
        <begin position="294"/>
        <end position="328"/>
    </location>
</feature>
<dbReference type="PROSITE" id="PS50222">
    <property type="entry name" value="EF_HAND_2"/>
    <property type="match status" value="4"/>
</dbReference>
<organism evidence="5 6">
    <name type="scientific">Globodera rostochiensis</name>
    <name type="common">Golden nematode worm</name>
    <name type="synonym">Heterodera rostochiensis</name>
    <dbReference type="NCBI Taxonomy" id="31243"/>
    <lineage>
        <taxon>Eukaryota</taxon>
        <taxon>Metazoa</taxon>
        <taxon>Ecdysozoa</taxon>
        <taxon>Nematoda</taxon>
        <taxon>Chromadorea</taxon>
        <taxon>Rhabditida</taxon>
        <taxon>Tylenchina</taxon>
        <taxon>Tylenchomorpha</taxon>
        <taxon>Tylenchoidea</taxon>
        <taxon>Heteroderidae</taxon>
        <taxon>Heteroderinae</taxon>
        <taxon>Globodera</taxon>
    </lineage>
</organism>
<dbReference type="InterPro" id="IPR002048">
    <property type="entry name" value="EF_hand_dom"/>
</dbReference>
<evidence type="ECO:0000313" key="5">
    <source>
        <dbReference type="Proteomes" id="UP000887572"/>
    </source>
</evidence>
<evidence type="ECO:0000313" key="6">
    <source>
        <dbReference type="WBParaSite" id="Gr19_v10_g14545.t2"/>
    </source>
</evidence>
<dbReference type="SMART" id="SM00054">
    <property type="entry name" value="EFh"/>
    <property type="match status" value="4"/>
</dbReference>
<proteinExistence type="predicted"/>
<dbReference type="Pfam" id="PF13499">
    <property type="entry name" value="EF-hand_7"/>
    <property type="match status" value="2"/>
</dbReference>
<dbReference type="WBParaSite" id="Gr19_v10_g14545.t2">
    <property type="protein sequence ID" value="Gr19_v10_g14545.t2"/>
    <property type="gene ID" value="Gr19_v10_g14545"/>
</dbReference>
<dbReference type="InterPro" id="IPR018247">
    <property type="entry name" value="EF_Hand_1_Ca_BS"/>
</dbReference>
<feature type="domain" description="EF-hand" evidence="4">
    <location>
        <begin position="258"/>
        <end position="293"/>
    </location>
</feature>
<dbReference type="PANTHER" id="PTHR23048:SF59">
    <property type="entry name" value="EF-HAND SUPERFAMILY PROTEIN"/>
    <property type="match status" value="1"/>
</dbReference>
<feature type="domain" description="EF-hand" evidence="4">
    <location>
        <begin position="365"/>
        <end position="400"/>
    </location>
</feature>
<evidence type="ECO:0000256" key="3">
    <source>
        <dbReference type="SAM" id="MobiDB-lite"/>
    </source>
</evidence>
<dbReference type="Gene3D" id="1.10.238.10">
    <property type="entry name" value="EF-hand"/>
    <property type="match status" value="2"/>
</dbReference>
<protein>
    <submittedName>
        <fullName evidence="6">EF-hand domain-containing protein</fullName>
    </submittedName>
</protein>
<reference evidence="6" key="1">
    <citation type="submission" date="2022-11" db="UniProtKB">
        <authorList>
            <consortium name="WormBaseParasite"/>
        </authorList>
    </citation>
    <scope>IDENTIFICATION</scope>
</reference>
<dbReference type="CDD" id="cd15898">
    <property type="entry name" value="EFh_PI-PLC"/>
    <property type="match status" value="1"/>
</dbReference>
<dbReference type="InterPro" id="IPR050230">
    <property type="entry name" value="CALM/Myosin/TropC-like"/>
</dbReference>
<keyword evidence="2" id="KW-0106">Calcium</keyword>
<dbReference type="CDD" id="cd00051">
    <property type="entry name" value="EFh"/>
    <property type="match status" value="1"/>
</dbReference>
<evidence type="ECO:0000256" key="2">
    <source>
        <dbReference type="ARBA" id="ARBA00022837"/>
    </source>
</evidence>
<dbReference type="GO" id="GO:0016460">
    <property type="term" value="C:myosin II complex"/>
    <property type="evidence" value="ECO:0007669"/>
    <property type="project" value="TreeGrafter"/>
</dbReference>
<dbReference type="SUPFAM" id="SSF47473">
    <property type="entry name" value="EF-hand"/>
    <property type="match status" value="1"/>
</dbReference>
<sequence>MGGDVTDACAKKNSTHFSFLLLRIWRRDSDGGQQHQQQQQKHNSIDGAAGASAPATTARENGTENDRRKAHDKRKRSAHSTSGGGNCLARRGNAAWRFIAAKSVIPLSRVLPPPPPSTLLQCSRDHQQQTNPHLDPHPPDAPVEPVIALGVCVRSVGVFKSALTLTAVTQTTAATVPFAATVQPSPHHYRIPLAGSENCLVGTATVLQHQQQTSGTSVESTSVVGNTITTVPAAGIATTKMHRQYTGSSAGDDDLTVEEIQEFATAFRMFDKDGNGTMSIKELGVAMRTLGLNPTEDELLNMVNEYDVDGNGIDFFEFCKMMKEMNKETDQELIRLAFRVFDKDGNGYITAQEFRHFMTTMGEKFSEEEVDEIIKEFDKDGDEQIDYEEFVNAVAPIVNDGAKEDAPWVQEASSTAVPPPTLVAAALPLACPFQTFIIHLKKEPPKKQQRQPEGQEHQAPRLRVVVQAVVTLAAPAGADHLPHIVPQQRLERRV</sequence>
<dbReference type="InterPro" id="IPR011992">
    <property type="entry name" value="EF-hand-dom_pair"/>
</dbReference>
<dbReference type="FunFam" id="1.10.238.10:FF:000001">
    <property type="entry name" value="Calmodulin 1"/>
    <property type="match status" value="1"/>
</dbReference>
<dbReference type="GO" id="GO:0005509">
    <property type="term" value="F:calcium ion binding"/>
    <property type="evidence" value="ECO:0007669"/>
    <property type="project" value="InterPro"/>
</dbReference>
<dbReference type="Proteomes" id="UP000887572">
    <property type="component" value="Unplaced"/>
</dbReference>
<feature type="domain" description="EF-hand" evidence="4">
    <location>
        <begin position="329"/>
        <end position="364"/>
    </location>
</feature>
<accession>A0A914H656</accession>
<dbReference type="PANTHER" id="PTHR23048">
    <property type="entry name" value="MYOSIN LIGHT CHAIN 1, 3"/>
    <property type="match status" value="1"/>
</dbReference>
<keyword evidence="5" id="KW-1185">Reference proteome</keyword>
<keyword evidence="1" id="KW-0677">Repeat</keyword>
<dbReference type="PROSITE" id="PS00018">
    <property type="entry name" value="EF_HAND_1"/>
    <property type="match status" value="2"/>
</dbReference>
<evidence type="ECO:0000256" key="1">
    <source>
        <dbReference type="ARBA" id="ARBA00022737"/>
    </source>
</evidence>